<dbReference type="Pfam" id="PF07690">
    <property type="entry name" value="MFS_1"/>
    <property type="match status" value="1"/>
</dbReference>
<dbReference type="Proteomes" id="UP000192578">
    <property type="component" value="Unassembled WGS sequence"/>
</dbReference>
<dbReference type="FunFam" id="1.20.1250.20:FF:000532">
    <property type="entry name" value="SLC (SoLute Carrier) homolog"/>
    <property type="match status" value="1"/>
</dbReference>
<evidence type="ECO:0000313" key="8">
    <source>
        <dbReference type="Proteomes" id="UP000192578"/>
    </source>
</evidence>
<dbReference type="Gene3D" id="1.20.1250.20">
    <property type="entry name" value="MFS general substrate transporter like domains"/>
    <property type="match status" value="1"/>
</dbReference>
<feature type="transmembrane region" description="Helical" evidence="5">
    <location>
        <begin position="371"/>
        <end position="392"/>
    </location>
</feature>
<comment type="caution">
    <text evidence="7">The sequence shown here is derived from an EMBL/GenBank/DDBJ whole genome shotgun (WGS) entry which is preliminary data.</text>
</comment>
<dbReference type="GO" id="GO:0006820">
    <property type="term" value="P:monoatomic anion transport"/>
    <property type="evidence" value="ECO:0007669"/>
    <property type="project" value="TreeGrafter"/>
</dbReference>
<keyword evidence="4 5" id="KW-0472">Membrane</keyword>
<dbReference type="InterPro" id="IPR036259">
    <property type="entry name" value="MFS_trans_sf"/>
</dbReference>
<dbReference type="InterPro" id="IPR050382">
    <property type="entry name" value="MFS_Na/Anion_cotransporter"/>
</dbReference>
<gene>
    <name evidence="7" type="ORF">BV898_12938</name>
</gene>
<evidence type="ECO:0000256" key="5">
    <source>
        <dbReference type="SAM" id="Phobius"/>
    </source>
</evidence>
<dbReference type="SUPFAM" id="SSF103473">
    <property type="entry name" value="MFS general substrate transporter"/>
    <property type="match status" value="1"/>
</dbReference>
<dbReference type="PROSITE" id="PS50850">
    <property type="entry name" value="MFS"/>
    <property type="match status" value="1"/>
</dbReference>
<evidence type="ECO:0000256" key="1">
    <source>
        <dbReference type="ARBA" id="ARBA00004141"/>
    </source>
</evidence>
<dbReference type="InterPro" id="IPR011701">
    <property type="entry name" value="MFS"/>
</dbReference>
<dbReference type="PROSITE" id="PS00217">
    <property type="entry name" value="SUGAR_TRANSPORT_2"/>
    <property type="match status" value="1"/>
</dbReference>
<dbReference type="PANTHER" id="PTHR11662:SF454">
    <property type="entry name" value="SIALIN-LIKE"/>
    <property type="match status" value="1"/>
</dbReference>
<evidence type="ECO:0000256" key="2">
    <source>
        <dbReference type="ARBA" id="ARBA00022692"/>
    </source>
</evidence>
<dbReference type="InterPro" id="IPR020846">
    <property type="entry name" value="MFS_dom"/>
</dbReference>
<evidence type="ECO:0000259" key="6">
    <source>
        <dbReference type="PROSITE" id="PS50850"/>
    </source>
</evidence>
<feature type="transmembrane region" description="Helical" evidence="5">
    <location>
        <begin position="190"/>
        <end position="214"/>
    </location>
</feature>
<feature type="transmembrane region" description="Helical" evidence="5">
    <location>
        <begin position="220"/>
        <end position="241"/>
    </location>
</feature>
<dbReference type="OrthoDB" id="2985014at2759"/>
<reference evidence="8" key="1">
    <citation type="submission" date="2017-01" db="EMBL/GenBank/DDBJ databases">
        <title>Comparative genomics of anhydrobiosis in the tardigrade Hypsibius dujardini.</title>
        <authorList>
            <person name="Yoshida Y."/>
            <person name="Koutsovoulos G."/>
            <person name="Laetsch D."/>
            <person name="Stevens L."/>
            <person name="Kumar S."/>
            <person name="Horikawa D."/>
            <person name="Ishino K."/>
            <person name="Komine S."/>
            <person name="Tomita M."/>
            <person name="Blaxter M."/>
            <person name="Arakawa K."/>
        </authorList>
    </citation>
    <scope>NUCLEOTIDE SEQUENCE [LARGE SCALE GENOMIC DNA]</scope>
    <source>
        <strain evidence="8">Z151</strain>
    </source>
</reference>
<dbReference type="GO" id="GO:0016020">
    <property type="term" value="C:membrane"/>
    <property type="evidence" value="ECO:0007669"/>
    <property type="project" value="UniProtKB-SubCell"/>
</dbReference>
<dbReference type="GO" id="GO:0022857">
    <property type="term" value="F:transmembrane transporter activity"/>
    <property type="evidence" value="ECO:0007669"/>
    <property type="project" value="InterPro"/>
</dbReference>
<organism evidence="7 8">
    <name type="scientific">Hypsibius exemplaris</name>
    <name type="common">Freshwater tardigrade</name>
    <dbReference type="NCBI Taxonomy" id="2072580"/>
    <lineage>
        <taxon>Eukaryota</taxon>
        <taxon>Metazoa</taxon>
        <taxon>Ecdysozoa</taxon>
        <taxon>Tardigrada</taxon>
        <taxon>Eutardigrada</taxon>
        <taxon>Parachela</taxon>
        <taxon>Hypsibioidea</taxon>
        <taxon>Hypsibiidae</taxon>
        <taxon>Hypsibius</taxon>
    </lineage>
</organism>
<feature type="transmembrane region" description="Helical" evidence="5">
    <location>
        <begin position="404"/>
        <end position="427"/>
    </location>
</feature>
<keyword evidence="3 5" id="KW-1133">Transmembrane helix</keyword>
<sequence>MESTSAYHSGRVGQRHALMVLAFLGCMFMYATRVGLSVSMVAMTKSTVKIVNLNSETNSSRIIVEVCPLLQTKPLKVSSNNGTVPSRDQNRKYDWDAKTQGLLHGAFFYGYLVSQIPGGWVAHKIGAKIPMAASMVIIGILTIISPFAADGGVWAFFVVRLLVGFFQGVVYPSITVLWSEWAPPKERGRLLSVSYSGLQLGTVMGMFLAGFLAQTYGWESIFYCFGVLLLAWVVPWMFLAYDSPSKHPRISEAEKEYIMASLNPDIELDNLGEAKPTDPPIKPQRTVPWLEIFKTIPVWALLISEFGYNWGFYVLLTNLPTYLNNILHFSLKSNGALSAMPYLSVDFLIGAFVGTGSALVGVAYAGCDATLAVALFAVGVGLSGGVYVGHFIMYTEMSPNYAGILIAMGNTVGTVTGIVAPYVVGVLTSGEGGQSVENWQTVFFIAAGMYGFITVVYGLFGTSVRQKWD</sequence>
<keyword evidence="8" id="KW-1185">Reference proteome</keyword>
<feature type="transmembrane region" description="Helical" evidence="5">
    <location>
        <begin position="342"/>
        <end position="365"/>
    </location>
</feature>
<dbReference type="InterPro" id="IPR005829">
    <property type="entry name" value="Sugar_transporter_CS"/>
</dbReference>
<dbReference type="PANTHER" id="PTHR11662">
    <property type="entry name" value="SOLUTE CARRIER FAMILY 17"/>
    <property type="match status" value="1"/>
</dbReference>
<name>A0A1W0WC72_HYPEX</name>
<feature type="transmembrane region" description="Helical" evidence="5">
    <location>
        <begin position="439"/>
        <end position="460"/>
    </location>
</feature>
<proteinExistence type="predicted"/>
<dbReference type="EMBL" id="MTYJ01000136">
    <property type="protein sequence ID" value="OQV12809.1"/>
    <property type="molecule type" value="Genomic_DNA"/>
</dbReference>
<evidence type="ECO:0000313" key="7">
    <source>
        <dbReference type="EMBL" id="OQV12809.1"/>
    </source>
</evidence>
<feature type="transmembrane region" description="Helical" evidence="5">
    <location>
        <begin position="17"/>
        <end position="36"/>
    </location>
</feature>
<protein>
    <submittedName>
        <fullName evidence="7">Sialin</fullName>
    </submittedName>
</protein>
<feature type="transmembrane region" description="Helical" evidence="5">
    <location>
        <begin position="129"/>
        <end position="148"/>
    </location>
</feature>
<keyword evidence="2 5" id="KW-0812">Transmembrane</keyword>
<evidence type="ECO:0000256" key="3">
    <source>
        <dbReference type="ARBA" id="ARBA00022989"/>
    </source>
</evidence>
<evidence type="ECO:0000256" key="4">
    <source>
        <dbReference type="ARBA" id="ARBA00023136"/>
    </source>
</evidence>
<accession>A0A1W0WC72</accession>
<dbReference type="AlphaFoldDB" id="A0A1W0WC72"/>
<feature type="domain" description="Major facilitator superfamily (MFS) profile" evidence="6">
    <location>
        <begin position="17"/>
        <end position="465"/>
    </location>
</feature>
<comment type="subcellular location">
    <subcellularLocation>
        <location evidence="1">Membrane</location>
        <topology evidence="1">Multi-pass membrane protein</topology>
    </subcellularLocation>
</comment>
<feature type="transmembrane region" description="Helical" evidence="5">
    <location>
        <begin position="154"/>
        <end position="178"/>
    </location>
</feature>